<reference evidence="2" key="1">
    <citation type="journal article" date="2022" name="Mol. Ecol. Resour.">
        <title>The genomes of chicory, endive, great burdock and yacon provide insights into Asteraceae palaeo-polyploidization history and plant inulin production.</title>
        <authorList>
            <person name="Fan W."/>
            <person name="Wang S."/>
            <person name="Wang H."/>
            <person name="Wang A."/>
            <person name="Jiang F."/>
            <person name="Liu H."/>
            <person name="Zhao H."/>
            <person name="Xu D."/>
            <person name="Zhang Y."/>
        </authorList>
    </citation>
    <scope>NUCLEOTIDE SEQUENCE [LARGE SCALE GENOMIC DNA]</scope>
    <source>
        <strain evidence="2">cv. Niubang</strain>
    </source>
</reference>
<dbReference type="EMBL" id="CM042063">
    <property type="protein sequence ID" value="KAI3667690.1"/>
    <property type="molecule type" value="Genomic_DNA"/>
</dbReference>
<protein>
    <submittedName>
        <fullName evidence="1">Uncharacterized protein</fullName>
    </submittedName>
</protein>
<organism evidence="1 2">
    <name type="scientific">Arctium lappa</name>
    <name type="common">Greater burdock</name>
    <name type="synonym">Lappa major</name>
    <dbReference type="NCBI Taxonomy" id="4217"/>
    <lineage>
        <taxon>Eukaryota</taxon>
        <taxon>Viridiplantae</taxon>
        <taxon>Streptophyta</taxon>
        <taxon>Embryophyta</taxon>
        <taxon>Tracheophyta</taxon>
        <taxon>Spermatophyta</taxon>
        <taxon>Magnoliopsida</taxon>
        <taxon>eudicotyledons</taxon>
        <taxon>Gunneridae</taxon>
        <taxon>Pentapetalae</taxon>
        <taxon>asterids</taxon>
        <taxon>campanulids</taxon>
        <taxon>Asterales</taxon>
        <taxon>Asteraceae</taxon>
        <taxon>Carduoideae</taxon>
        <taxon>Cardueae</taxon>
        <taxon>Arctiinae</taxon>
        <taxon>Arctium</taxon>
    </lineage>
</organism>
<sequence>MLLRTNQTGKPIRRLINLFLYLFLDTYNSKQTNPHYYHHSLFRLIFLDFFLANPPFLYTHCSCNLT</sequence>
<evidence type="ECO:0000313" key="1">
    <source>
        <dbReference type="EMBL" id="KAI3667690.1"/>
    </source>
</evidence>
<gene>
    <name evidence="1" type="ORF">L6452_42759</name>
</gene>
<dbReference type="Proteomes" id="UP001055879">
    <property type="component" value="Linkage Group LG17"/>
</dbReference>
<reference evidence="1 2" key="2">
    <citation type="journal article" date="2022" name="Mol. Ecol. Resour.">
        <title>The genomes of chicory, endive, great burdock and yacon provide insights into Asteraceae paleo-polyploidization history and plant inulin production.</title>
        <authorList>
            <person name="Fan W."/>
            <person name="Wang S."/>
            <person name="Wang H."/>
            <person name="Wang A."/>
            <person name="Jiang F."/>
            <person name="Liu H."/>
            <person name="Zhao H."/>
            <person name="Xu D."/>
            <person name="Zhang Y."/>
        </authorList>
    </citation>
    <scope>NUCLEOTIDE SEQUENCE [LARGE SCALE GENOMIC DNA]</scope>
    <source>
        <strain evidence="2">cv. Niubang</strain>
    </source>
</reference>
<keyword evidence="2" id="KW-1185">Reference proteome</keyword>
<name>A0ACB8XJI5_ARCLA</name>
<proteinExistence type="predicted"/>
<evidence type="ECO:0000313" key="2">
    <source>
        <dbReference type="Proteomes" id="UP001055879"/>
    </source>
</evidence>
<comment type="caution">
    <text evidence="1">The sequence shown here is derived from an EMBL/GenBank/DDBJ whole genome shotgun (WGS) entry which is preliminary data.</text>
</comment>
<accession>A0ACB8XJI5</accession>